<reference evidence="1 2" key="1">
    <citation type="journal article" date="2014" name="Int. J. Syst. Evol. Microbiol.">
        <title>Complete genome sequence of Corynebacterium casei LMG S-19264T (=DSM 44701T), isolated from a smear-ripened cheese.</title>
        <authorList>
            <consortium name="US DOE Joint Genome Institute (JGI-PGF)"/>
            <person name="Walter F."/>
            <person name="Albersmeier A."/>
            <person name="Kalinowski J."/>
            <person name="Ruckert C."/>
        </authorList>
    </citation>
    <scope>NUCLEOTIDE SEQUENCE [LARGE SCALE GENOMIC DNA]</scope>
    <source>
        <strain evidence="1 2">KCTC 12866</strain>
    </source>
</reference>
<dbReference type="Proteomes" id="UP000598271">
    <property type="component" value="Unassembled WGS sequence"/>
</dbReference>
<proteinExistence type="predicted"/>
<evidence type="ECO:0000313" key="1">
    <source>
        <dbReference type="EMBL" id="GHB53739.1"/>
    </source>
</evidence>
<name>A0A8J3D0V5_9BACT</name>
<dbReference type="SUPFAM" id="SSF50494">
    <property type="entry name" value="Trypsin-like serine proteases"/>
    <property type="match status" value="1"/>
</dbReference>
<sequence>MFVTAIEKVTPFTRPINFITRYYGGGEIVPGSATMFFVNEQGFAVTCKHVVEHIVHGQAIYSHFLKFKGELRKFEKEKNHSLHQKRLEDHYGMTKETVIRILPNFLNSVRRELTMEITPHPTQDLAIIKFASFDENFYQGHAFFLRDGDVRQGRSLCRLGYPFPEFTNYRYNKDMDDIEWTTDGRQSSPSFPLDGIVTRQIGDPVTNRVQGIELSTPGLRGQSGGPLFDRHGIVYGMQSSTRHLHLGFDQINKEVSIGAKKQRVSNYPFLNVGQCVHVNVIKEFLREKGVKYYEADPGV</sequence>
<organism evidence="1 2">
    <name type="scientific">Persicitalea jodogahamensis</name>
    <dbReference type="NCBI Taxonomy" id="402147"/>
    <lineage>
        <taxon>Bacteria</taxon>
        <taxon>Pseudomonadati</taxon>
        <taxon>Bacteroidota</taxon>
        <taxon>Cytophagia</taxon>
        <taxon>Cytophagales</taxon>
        <taxon>Spirosomataceae</taxon>
        <taxon>Persicitalea</taxon>
    </lineage>
</organism>
<dbReference type="Pfam" id="PF13365">
    <property type="entry name" value="Trypsin_2"/>
    <property type="match status" value="1"/>
</dbReference>
<dbReference type="RefSeq" id="WP_189562611.1">
    <property type="nucleotide sequence ID" value="NZ_BMXF01000001.1"/>
</dbReference>
<dbReference type="Gene3D" id="2.40.10.10">
    <property type="entry name" value="Trypsin-like serine proteases"/>
    <property type="match status" value="1"/>
</dbReference>
<gene>
    <name evidence="1" type="ORF">GCM10007390_03250</name>
</gene>
<dbReference type="AlphaFoldDB" id="A0A8J3D0V5"/>
<comment type="caution">
    <text evidence="1">The sequence shown here is derived from an EMBL/GenBank/DDBJ whole genome shotgun (WGS) entry which is preliminary data.</text>
</comment>
<dbReference type="InterPro" id="IPR009003">
    <property type="entry name" value="Peptidase_S1_PA"/>
</dbReference>
<dbReference type="EMBL" id="BMXF01000001">
    <property type="protein sequence ID" value="GHB53739.1"/>
    <property type="molecule type" value="Genomic_DNA"/>
</dbReference>
<evidence type="ECO:0008006" key="3">
    <source>
        <dbReference type="Google" id="ProtNLM"/>
    </source>
</evidence>
<evidence type="ECO:0000313" key="2">
    <source>
        <dbReference type="Proteomes" id="UP000598271"/>
    </source>
</evidence>
<keyword evidence="2" id="KW-1185">Reference proteome</keyword>
<protein>
    <recommendedName>
        <fullName evidence="3">Serine protease</fullName>
    </recommendedName>
</protein>
<dbReference type="InterPro" id="IPR043504">
    <property type="entry name" value="Peptidase_S1_PA_chymotrypsin"/>
</dbReference>
<accession>A0A8J3D0V5</accession>